<feature type="transmembrane region" description="Helical" evidence="1">
    <location>
        <begin position="84"/>
        <end position="105"/>
    </location>
</feature>
<keyword evidence="1" id="KW-0812">Transmembrane</keyword>
<comment type="caution">
    <text evidence="2">The sequence shown here is derived from an EMBL/GenBank/DDBJ whole genome shotgun (WGS) entry which is preliminary data.</text>
</comment>
<keyword evidence="1" id="KW-0472">Membrane</keyword>
<reference evidence="2 3" key="1">
    <citation type="journal article" date="2015" name="Nature">
        <title>rRNA introns, odd ribosomes, and small enigmatic genomes across a large radiation of phyla.</title>
        <authorList>
            <person name="Brown C.T."/>
            <person name="Hug L.A."/>
            <person name="Thomas B.C."/>
            <person name="Sharon I."/>
            <person name="Castelle C.J."/>
            <person name="Singh A."/>
            <person name="Wilkins M.J."/>
            <person name="Williams K.H."/>
            <person name="Banfield J.F."/>
        </authorList>
    </citation>
    <scope>NUCLEOTIDE SEQUENCE [LARGE SCALE GENOMIC DNA]</scope>
</reference>
<evidence type="ECO:0000313" key="3">
    <source>
        <dbReference type="Proteomes" id="UP000034172"/>
    </source>
</evidence>
<name>A0A0G1KP90_9BACT</name>
<evidence type="ECO:0000313" key="2">
    <source>
        <dbReference type="EMBL" id="KKT49774.1"/>
    </source>
</evidence>
<feature type="transmembrane region" description="Helical" evidence="1">
    <location>
        <begin position="6"/>
        <end position="27"/>
    </location>
</feature>
<evidence type="ECO:0000256" key="1">
    <source>
        <dbReference type="SAM" id="Phobius"/>
    </source>
</evidence>
<keyword evidence="1" id="KW-1133">Transmembrane helix</keyword>
<feature type="transmembrane region" description="Helical" evidence="1">
    <location>
        <begin position="148"/>
        <end position="181"/>
    </location>
</feature>
<sequence length="188" mass="21308">MFVFQGHQIVSLLGTLVMVVWFILPLIFKKLKIMPKIGRGMKFRDYFWVYAYALLIPNSTYAFFELRHLIFIDHVADVLTPSSFMVFGSISLIGLLTTIWGIRLVVDYYAKSKMERVVYTLALSLICGFGAVIGLLDFASFSAVLFPPVLILIAIVLLGHPFLIRVALVTATFLFFLNLLLDCFQKPT</sequence>
<dbReference type="Proteomes" id="UP000034172">
    <property type="component" value="Unassembled WGS sequence"/>
</dbReference>
<feature type="transmembrane region" description="Helical" evidence="1">
    <location>
        <begin position="117"/>
        <end position="136"/>
    </location>
</feature>
<dbReference type="EMBL" id="LCIE01000002">
    <property type="protein sequence ID" value="KKT49774.1"/>
    <property type="molecule type" value="Genomic_DNA"/>
</dbReference>
<dbReference type="STRING" id="1618392.UW41_C0002G0050"/>
<accession>A0A0G1KP90</accession>
<protein>
    <submittedName>
        <fullName evidence="2">Uncharacterized protein</fullName>
    </submittedName>
</protein>
<dbReference type="AlphaFoldDB" id="A0A0G1KP90"/>
<organism evidence="2 3">
    <name type="scientific">Candidatus Collierbacteria bacterium GW2011_GWC2_44_18</name>
    <dbReference type="NCBI Taxonomy" id="1618392"/>
    <lineage>
        <taxon>Bacteria</taxon>
        <taxon>Candidatus Collieribacteriota</taxon>
    </lineage>
</organism>
<proteinExistence type="predicted"/>
<feature type="transmembrane region" description="Helical" evidence="1">
    <location>
        <begin position="47"/>
        <end position="64"/>
    </location>
</feature>
<gene>
    <name evidence="2" type="ORF">UW41_C0002G0050</name>
</gene>